<accession>A0ABU3KBJ5</accession>
<keyword evidence="5" id="KW-1185">Reference proteome</keyword>
<dbReference type="Pfam" id="PF00390">
    <property type="entry name" value="malic"/>
    <property type="match status" value="1"/>
</dbReference>
<dbReference type="RefSeq" id="WP_313834404.1">
    <property type="nucleotide sequence ID" value="NZ_JAQOUE010000002.1"/>
</dbReference>
<evidence type="ECO:0000259" key="3">
    <source>
        <dbReference type="PROSITE" id="PS51671"/>
    </source>
</evidence>
<dbReference type="InterPro" id="IPR045865">
    <property type="entry name" value="ACT-like_dom_sf"/>
</dbReference>
<evidence type="ECO:0000256" key="1">
    <source>
        <dbReference type="ARBA" id="ARBA00023002"/>
    </source>
</evidence>
<dbReference type="CDD" id="cd05311">
    <property type="entry name" value="NAD_bind_2_malic_enz"/>
    <property type="match status" value="1"/>
</dbReference>
<dbReference type="PANTHER" id="PTHR43237">
    <property type="entry name" value="NADP-DEPENDENT MALIC ENZYME"/>
    <property type="match status" value="1"/>
</dbReference>
<dbReference type="Gene3D" id="3.40.50.10380">
    <property type="entry name" value="Malic enzyme, N-terminal domain"/>
    <property type="match status" value="1"/>
</dbReference>
<gene>
    <name evidence="4" type="ORF">PPG34_15760</name>
</gene>
<proteinExistence type="predicted"/>
<dbReference type="Pfam" id="PF03949">
    <property type="entry name" value="Malic_M"/>
    <property type="match status" value="1"/>
</dbReference>
<name>A0ABU3KBJ5_9BACT</name>
<organism evidence="4 5">
    <name type="scientific">Candidatus Nitronereus thalassa</name>
    <dbReference type="NCBI Taxonomy" id="3020898"/>
    <lineage>
        <taxon>Bacteria</taxon>
        <taxon>Pseudomonadati</taxon>
        <taxon>Nitrospirota</taxon>
        <taxon>Nitrospiria</taxon>
        <taxon>Nitrospirales</taxon>
        <taxon>Nitrospiraceae</taxon>
        <taxon>Candidatus Nitronereus</taxon>
    </lineage>
</organism>
<dbReference type="PANTHER" id="PTHR43237:SF4">
    <property type="entry name" value="NADP-DEPENDENT MALIC ENZYME"/>
    <property type="match status" value="1"/>
</dbReference>
<dbReference type="SMART" id="SM00919">
    <property type="entry name" value="Malic_M"/>
    <property type="match status" value="1"/>
</dbReference>
<dbReference type="SUPFAM" id="SSF55021">
    <property type="entry name" value="ACT-like"/>
    <property type="match status" value="1"/>
</dbReference>
<dbReference type="SUPFAM" id="SSF51735">
    <property type="entry name" value="NAD(P)-binding Rossmann-fold domains"/>
    <property type="match status" value="1"/>
</dbReference>
<reference evidence="4 5" key="1">
    <citation type="journal article" date="2023" name="ISME J.">
        <title>Cultivation and genomic characterization of novel and ubiquitous marine nitrite-oxidizing bacteria from the Nitrospirales.</title>
        <authorList>
            <person name="Mueller A.J."/>
            <person name="Daebeler A."/>
            <person name="Herbold C.W."/>
            <person name="Kirkegaard R.H."/>
            <person name="Daims H."/>
        </authorList>
    </citation>
    <scope>NUCLEOTIDE SEQUENCE [LARGE SCALE GENOMIC DNA]</scope>
    <source>
        <strain evidence="4 5">EB</strain>
    </source>
</reference>
<dbReference type="InterPro" id="IPR045213">
    <property type="entry name" value="Malic_NAD-bd_bact_type"/>
</dbReference>
<keyword evidence="1" id="KW-0560">Oxidoreductase</keyword>
<protein>
    <submittedName>
        <fullName evidence="4">NAD-dependent malic enzyme</fullName>
    </submittedName>
</protein>
<dbReference type="InterPro" id="IPR037062">
    <property type="entry name" value="Malic_N_dom_sf"/>
</dbReference>
<dbReference type="SUPFAM" id="SSF53223">
    <property type="entry name" value="Aminoacid dehydrogenase-like, N-terminal domain"/>
    <property type="match status" value="1"/>
</dbReference>
<feature type="domain" description="ACT" evidence="3">
    <location>
        <begin position="28"/>
        <end position="102"/>
    </location>
</feature>
<dbReference type="Pfam" id="PF01842">
    <property type="entry name" value="ACT"/>
    <property type="match status" value="1"/>
</dbReference>
<dbReference type="InterPro" id="IPR036291">
    <property type="entry name" value="NAD(P)-bd_dom_sf"/>
</dbReference>
<dbReference type="InterPro" id="IPR012302">
    <property type="entry name" value="Malic_NAD-bd"/>
</dbReference>
<dbReference type="SMART" id="SM01274">
    <property type="entry name" value="malic"/>
    <property type="match status" value="1"/>
</dbReference>
<dbReference type="Gene3D" id="3.40.50.720">
    <property type="entry name" value="NAD(P)-binding Rossmann-like Domain"/>
    <property type="match status" value="1"/>
</dbReference>
<dbReference type="InterPro" id="IPR046346">
    <property type="entry name" value="Aminoacid_DH-like_N_sf"/>
</dbReference>
<comment type="caution">
    <text evidence="4">The sequence shown here is derived from an EMBL/GenBank/DDBJ whole genome shotgun (WGS) entry which is preliminary data.</text>
</comment>
<dbReference type="InterPro" id="IPR012301">
    <property type="entry name" value="Malic_N_dom"/>
</dbReference>
<evidence type="ECO:0000313" key="5">
    <source>
        <dbReference type="Proteomes" id="UP001250932"/>
    </source>
</evidence>
<evidence type="ECO:0000313" key="4">
    <source>
        <dbReference type="EMBL" id="MDT7043811.1"/>
    </source>
</evidence>
<sequence length="492" mass="52529">MIWNLFGRGKGPKPSQKDFGPYSNYRLAVRLELTQKPGVFAAVVNLLAEEGASIGAADIVSATKSKVVRDITFDAKNEEHGQKILEQLDRVEGVKVISASDRIFMMHLGGKIQVSSKFQIKTRNTLSMAYTPGVGRVCQAIAGDPALAYRFTSKSNSVAVITDGSAVLGLGNLGPQAALPVMEGKVMLFQQFAGIDAWPICLDTRDPEEIIRIVSAIAPSFGGINLEDISAPRCFEIERQLQNKLDIPVMHDDQHGTAVVVLAALHNALKVVGRRLEDITVVVNGLGAAGTACCQLLLAAGLQNLRGCDKQGYVLKGEGGALFNQRDVLPSLIHYDKPMGTLRDALQGADVFIGLSAGNIIQPGDLDLMAPDRIVFALANPEPEISPEAAHDHCRVYASGRSDYPNQSNNLLAFPGIFRGALDVQASTINEPMQLAAAGALADVIPPSTLSEEYIIPSVFNKQVVPAVAKAVALAAQNTGVARKTLQHLITE</sequence>
<dbReference type="EMBL" id="JAQOUE010000002">
    <property type="protein sequence ID" value="MDT7043811.1"/>
    <property type="molecule type" value="Genomic_DNA"/>
</dbReference>
<comment type="pathway">
    <text evidence="2">Amino-acid biosynthesis.</text>
</comment>
<evidence type="ECO:0000256" key="2">
    <source>
        <dbReference type="ARBA" id="ARBA00029440"/>
    </source>
</evidence>
<dbReference type="InterPro" id="IPR051674">
    <property type="entry name" value="Malate_Decarboxylase"/>
</dbReference>
<dbReference type="InterPro" id="IPR002912">
    <property type="entry name" value="ACT_dom"/>
</dbReference>
<dbReference type="PROSITE" id="PS51671">
    <property type="entry name" value="ACT"/>
    <property type="match status" value="1"/>
</dbReference>
<dbReference type="Proteomes" id="UP001250932">
    <property type="component" value="Unassembled WGS sequence"/>
</dbReference>
<dbReference type="Gene3D" id="3.30.70.260">
    <property type="match status" value="1"/>
</dbReference>